<accession>A0A427ANT9</accession>
<name>A0A427ANT9_ENSVE</name>
<sequence>MRDPWNNMISLLPLQEFMSLTSVLEKLRASVLCSVFYVDSFQAAWALIQVSPKLL</sequence>
<protein>
    <submittedName>
        <fullName evidence="1">Uncharacterized protein</fullName>
    </submittedName>
</protein>
<reference evidence="1 2" key="1">
    <citation type="journal article" date="2014" name="Agronomy (Basel)">
        <title>A Draft Genome Sequence for Ensete ventricosum, the Drought-Tolerant Tree Against Hunger.</title>
        <authorList>
            <person name="Harrison J."/>
            <person name="Moore K.A."/>
            <person name="Paszkiewicz K."/>
            <person name="Jones T."/>
            <person name="Grant M."/>
            <person name="Ambacheew D."/>
            <person name="Muzemil S."/>
            <person name="Studholme D.J."/>
        </authorList>
    </citation>
    <scope>NUCLEOTIDE SEQUENCE [LARGE SCALE GENOMIC DNA]</scope>
</reference>
<dbReference type="Proteomes" id="UP000287651">
    <property type="component" value="Unassembled WGS sequence"/>
</dbReference>
<comment type="caution">
    <text evidence="1">The sequence shown here is derived from an EMBL/GenBank/DDBJ whole genome shotgun (WGS) entry which is preliminary data.</text>
</comment>
<evidence type="ECO:0000313" key="2">
    <source>
        <dbReference type="Proteomes" id="UP000287651"/>
    </source>
</evidence>
<evidence type="ECO:0000313" key="1">
    <source>
        <dbReference type="EMBL" id="RRT77896.1"/>
    </source>
</evidence>
<organism evidence="1 2">
    <name type="scientific">Ensete ventricosum</name>
    <name type="common">Abyssinian banana</name>
    <name type="synonym">Musa ensete</name>
    <dbReference type="NCBI Taxonomy" id="4639"/>
    <lineage>
        <taxon>Eukaryota</taxon>
        <taxon>Viridiplantae</taxon>
        <taxon>Streptophyta</taxon>
        <taxon>Embryophyta</taxon>
        <taxon>Tracheophyta</taxon>
        <taxon>Spermatophyta</taxon>
        <taxon>Magnoliopsida</taxon>
        <taxon>Liliopsida</taxon>
        <taxon>Zingiberales</taxon>
        <taxon>Musaceae</taxon>
        <taxon>Ensete</taxon>
    </lineage>
</organism>
<proteinExistence type="predicted"/>
<dbReference type="AlphaFoldDB" id="A0A427ANT9"/>
<dbReference type="EMBL" id="AMZH03001810">
    <property type="protein sequence ID" value="RRT77896.1"/>
    <property type="molecule type" value="Genomic_DNA"/>
</dbReference>
<gene>
    <name evidence="1" type="ORF">B296_00025036</name>
</gene>